<dbReference type="KEGG" id="nef:GP480_02285"/>
<evidence type="ECO:0008006" key="13">
    <source>
        <dbReference type="Google" id="ProtNLM"/>
    </source>
</evidence>
<dbReference type="RefSeq" id="WP_160095513.1">
    <property type="nucleotide sequence ID" value="NZ_CP047224.1"/>
</dbReference>
<dbReference type="PRINTS" id="PR01806">
    <property type="entry name" value="VIRFACTRMVIN"/>
</dbReference>
<dbReference type="GO" id="GO:0005886">
    <property type="term" value="C:plasma membrane"/>
    <property type="evidence" value="ECO:0007669"/>
    <property type="project" value="UniProtKB-SubCell"/>
</dbReference>
<organism evidence="11 12">
    <name type="scientific">Neorickettsia findlayensis</name>
    <dbReference type="NCBI Taxonomy" id="2686014"/>
    <lineage>
        <taxon>Bacteria</taxon>
        <taxon>Pseudomonadati</taxon>
        <taxon>Pseudomonadota</taxon>
        <taxon>Alphaproteobacteria</taxon>
        <taxon>Rickettsiales</taxon>
        <taxon>Anaplasmataceae</taxon>
        <taxon>Neorickettsia</taxon>
    </lineage>
</organism>
<evidence type="ECO:0000256" key="4">
    <source>
        <dbReference type="ARBA" id="ARBA00022960"/>
    </source>
</evidence>
<comment type="subcellular location">
    <subcellularLocation>
        <location evidence="1">Cell membrane</location>
        <topology evidence="1">Multi-pass membrane protein</topology>
    </subcellularLocation>
</comment>
<keyword evidence="3 10" id="KW-0812">Transmembrane</keyword>
<dbReference type="GO" id="GO:0015648">
    <property type="term" value="F:lipid-linked peptidoglycan transporter activity"/>
    <property type="evidence" value="ECO:0007669"/>
    <property type="project" value="TreeGrafter"/>
</dbReference>
<protein>
    <recommendedName>
        <fullName evidence="13">Lipid II flippase MurJ</fullName>
    </recommendedName>
</protein>
<sequence length="502" mass="56305">MRKYFSIPGIVIFLSKALHLIRDMLIAVVLGTSLFADAFFGISKILSLTTSLFANGVFSAVFSPIFSQLLKEDRNSALQFSHEIQLILAFMGAVLFIAVEIFTEKVLFCLMPGMLSSSVRDSFITTAKIAFPLILFIPLTSLYYSMLCARRNFTFVTPHTLITNTILISVILFTGNNNVLLLPNMGCAIALSGMIQMLIFLYQLEKSDLIPVLKQFSLSKNVRNFFKCFIPSALASEAHQINALVSIFFASKIPQAISSLCYAEGIIQLFFILTNTSLQKITHSSIVRTQNIKELLEIQNKTFKTRITTCILVTIILVFMAEHITTSLFLLRGKFDIQSAKYTTHLLQILACAIPAHLLNKIFLEPFLALNKLRAPMSFIIASVVLNTIMNILLVPYYSYIGIGIALCTSTWLNTLLIVVYLKKKQIFILREKIPYLLTTIFLPASITIFFIQICEAFIESHPGISTIYPLRLASLAIVCTSSIFIYYFSLSRLKKIACKGK</sequence>
<feature type="transmembrane region" description="Helical" evidence="10">
    <location>
        <begin position="181"/>
        <end position="204"/>
    </location>
</feature>
<evidence type="ECO:0000256" key="2">
    <source>
        <dbReference type="ARBA" id="ARBA00022475"/>
    </source>
</evidence>
<feature type="transmembrane region" description="Helical" evidence="10">
    <location>
        <begin position="400"/>
        <end position="422"/>
    </location>
</feature>
<comment type="function">
    <text evidence="8">Involved in peptidoglycan biosynthesis. Transports lipid-linked peptidoglycan precursors from the inner to the outer leaflet of the cytoplasmic membrane.</text>
</comment>
<evidence type="ECO:0000256" key="5">
    <source>
        <dbReference type="ARBA" id="ARBA00022984"/>
    </source>
</evidence>
<keyword evidence="12" id="KW-1185">Reference proteome</keyword>
<feature type="transmembrane region" description="Helical" evidence="10">
    <location>
        <begin position="20"/>
        <end position="39"/>
    </location>
</feature>
<feature type="transmembrane region" description="Helical" evidence="10">
    <location>
        <begin position="375"/>
        <end position="394"/>
    </location>
</feature>
<evidence type="ECO:0000313" key="11">
    <source>
        <dbReference type="EMBL" id="QHD65271.1"/>
    </source>
</evidence>
<evidence type="ECO:0000256" key="1">
    <source>
        <dbReference type="ARBA" id="ARBA00004651"/>
    </source>
</evidence>
<evidence type="ECO:0000256" key="7">
    <source>
        <dbReference type="ARBA" id="ARBA00023136"/>
    </source>
</evidence>
<keyword evidence="6 10" id="KW-1133">Transmembrane helix</keyword>
<dbReference type="PANTHER" id="PTHR47019">
    <property type="entry name" value="LIPID II FLIPPASE MURJ"/>
    <property type="match status" value="1"/>
</dbReference>
<reference evidence="11 12" key="1">
    <citation type="journal article" date="2020" name="MBio">
        <title>Erratum for Teymournejad et al., 'Isolation and Molecular Analysis of a Novel Neorickettsia Species That Causes Potomac Horse Fever'.</title>
        <authorList>
            <person name="Teymournejad O."/>
            <person name="Lin M."/>
            <person name="Bekebrede H."/>
            <person name="Kamr A."/>
            <person name="Toribio R.E."/>
            <person name="Arroyo L.G."/>
            <person name="Baird J.D."/>
            <person name="Rikihisa Y."/>
        </authorList>
    </citation>
    <scope>NUCLEOTIDE SEQUENCE [LARGE SCALE GENOMIC DNA]</scope>
    <source>
        <strain evidence="11 12">Fin17</strain>
    </source>
</reference>
<proteinExistence type="inferred from homology"/>
<feature type="transmembrane region" description="Helical" evidence="10">
    <location>
        <begin position="342"/>
        <end position="363"/>
    </location>
</feature>
<evidence type="ECO:0000256" key="6">
    <source>
        <dbReference type="ARBA" id="ARBA00022989"/>
    </source>
</evidence>
<dbReference type="EMBL" id="CP047224">
    <property type="protein sequence ID" value="QHD65271.1"/>
    <property type="molecule type" value="Genomic_DNA"/>
</dbReference>
<evidence type="ECO:0000256" key="10">
    <source>
        <dbReference type="SAM" id="Phobius"/>
    </source>
</evidence>
<dbReference type="Pfam" id="PF03023">
    <property type="entry name" value="MurJ"/>
    <property type="match status" value="1"/>
</dbReference>
<feature type="transmembrane region" description="Helical" evidence="10">
    <location>
        <begin position="471"/>
        <end position="490"/>
    </location>
</feature>
<feature type="transmembrane region" description="Helical" evidence="10">
    <location>
        <begin position="123"/>
        <end position="144"/>
    </location>
</feature>
<evidence type="ECO:0000256" key="9">
    <source>
        <dbReference type="ARBA" id="ARBA00061532"/>
    </source>
</evidence>
<evidence type="ECO:0000256" key="3">
    <source>
        <dbReference type="ARBA" id="ARBA00022692"/>
    </source>
</evidence>
<keyword evidence="2" id="KW-1003">Cell membrane</keyword>
<accession>A0A6P1GBS1</accession>
<feature type="transmembrane region" description="Helical" evidence="10">
    <location>
        <begin position="156"/>
        <end position="175"/>
    </location>
</feature>
<dbReference type="GO" id="GO:0034204">
    <property type="term" value="P:lipid translocation"/>
    <property type="evidence" value="ECO:0007669"/>
    <property type="project" value="TreeGrafter"/>
</dbReference>
<dbReference type="PANTHER" id="PTHR47019:SF1">
    <property type="entry name" value="LIPID II FLIPPASE MURJ"/>
    <property type="match status" value="1"/>
</dbReference>
<feature type="transmembrane region" description="Helical" evidence="10">
    <location>
        <begin position="307"/>
        <end position="330"/>
    </location>
</feature>
<comment type="similarity">
    <text evidence="9">Belongs to the MurJ/MviN family.</text>
</comment>
<feature type="transmembrane region" description="Helical" evidence="10">
    <location>
        <begin position="45"/>
        <end position="66"/>
    </location>
</feature>
<dbReference type="GO" id="GO:0008360">
    <property type="term" value="P:regulation of cell shape"/>
    <property type="evidence" value="ECO:0007669"/>
    <property type="project" value="UniProtKB-KW"/>
</dbReference>
<feature type="transmembrane region" description="Helical" evidence="10">
    <location>
        <begin position="434"/>
        <end position="459"/>
    </location>
</feature>
<keyword evidence="5" id="KW-0573">Peptidoglycan synthesis</keyword>
<dbReference type="InterPro" id="IPR004268">
    <property type="entry name" value="MurJ"/>
</dbReference>
<name>A0A6P1GBS1_9RICK</name>
<keyword evidence="7 10" id="KW-0472">Membrane</keyword>
<feature type="transmembrane region" description="Helical" evidence="10">
    <location>
        <begin position="86"/>
        <end position="103"/>
    </location>
</feature>
<gene>
    <name evidence="11" type="ORF">GP480_02285</name>
</gene>
<keyword evidence="4" id="KW-0133">Cell shape</keyword>
<dbReference type="InterPro" id="IPR051050">
    <property type="entry name" value="Lipid_II_flippase_MurJ/MviN"/>
</dbReference>
<dbReference type="Proteomes" id="UP000464912">
    <property type="component" value="Chromosome"/>
</dbReference>
<dbReference type="AlphaFoldDB" id="A0A6P1GBS1"/>
<evidence type="ECO:0000256" key="8">
    <source>
        <dbReference type="ARBA" id="ARBA00060041"/>
    </source>
</evidence>
<dbReference type="GO" id="GO:0009252">
    <property type="term" value="P:peptidoglycan biosynthetic process"/>
    <property type="evidence" value="ECO:0007669"/>
    <property type="project" value="UniProtKB-KW"/>
</dbReference>
<evidence type="ECO:0000313" key="12">
    <source>
        <dbReference type="Proteomes" id="UP000464912"/>
    </source>
</evidence>
<reference evidence="11 12" key="2">
    <citation type="journal article" date="2020" name="MBio">
        <title>Isolation and Molecular Analysis of a Novel Neorickettsia Species That Causes Potomac Horse Fever.</title>
        <authorList>
            <person name="Teymournejad O."/>
            <person name="Lin M."/>
            <person name="Bekebrede H."/>
            <person name="Kamr A."/>
            <person name="Toribio R.E."/>
            <person name="Arroyo L.G."/>
            <person name="Baird J.D."/>
            <person name="Rikihisa Y."/>
        </authorList>
    </citation>
    <scope>NUCLEOTIDE SEQUENCE [LARGE SCALE GENOMIC DNA]</scope>
    <source>
        <strain evidence="11 12">Fin17</strain>
    </source>
</reference>